<dbReference type="OrthoDB" id="196547at2759"/>
<organism evidence="3 4">
    <name type="scientific">Lepisosteus oculatus</name>
    <name type="common">Spotted gar</name>
    <dbReference type="NCBI Taxonomy" id="7918"/>
    <lineage>
        <taxon>Eukaryota</taxon>
        <taxon>Metazoa</taxon>
        <taxon>Chordata</taxon>
        <taxon>Craniata</taxon>
        <taxon>Vertebrata</taxon>
        <taxon>Euteleostomi</taxon>
        <taxon>Actinopterygii</taxon>
        <taxon>Neopterygii</taxon>
        <taxon>Holostei</taxon>
        <taxon>Semionotiformes</taxon>
        <taxon>Lepisosteidae</taxon>
        <taxon>Lepisosteus</taxon>
    </lineage>
</organism>
<reference evidence="4" key="1">
    <citation type="submission" date="2011-12" db="EMBL/GenBank/DDBJ databases">
        <title>The Draft Genome of Lepisosteus oculatus.</title>
        <authorList>
            <consortium name="The Broad Institute Genome Assembly &amp; Analysis Group"/>
            <consortium name="Computational R&amp;D Group"/>
            <consortium name="and Sequencing Platform"/>
            <person name="Di Palma F."/>
            <person name="Alfoldi J."/>
            <person name="Johnson J."/>
            <person name="Berlin A."/>
            <person name="Gnerre S."/>
            <person name="Jaffe D."/>
            <person name="MacCallum I."/>
            <person name="Young S."/>
            <person name="Walker B.J."/>
            <person name="Lander E.S."/>
            <person name="Lindblad-Toh K."/>
        </authorList>
    </citation>
    <scope>NUCLEOTIDE SEQUENCE [LARGE SCALE GENOMIC DNA]</scope>
</reference>
<dbReference type="InParanoid" id="W5MKJ7"/>
<dbReference type="eggNOG" id="KOG3589">
    <property type="taxonomic scope" value="Eukaryota"/>
</dbReference>
<dbReference type="SMART" id="SM00315">
    <property type="entry name" value="RGS"/>
    <property type="match status" value="1"/>
</dbReference>
<dbReference type="PRINTS" id="PR01301">
    <property type="entry name" value="RGSPROTEIN"/>
</dbReference>
<reference evidence="3" key="2">
    <citation type="submission" date="2025-08" db="UniProtKB">
        <authorList>
            <consortium name="Ensembl"/>
        </authorList>
    </citation>
    <scope>IDENTIFICATION</scope>
</reference>
<accession>W5MKJ7</accession>
<keyword evidence="4" id="KW-1185">Reference proteome</keyword>
<dbReference type="Gene3D" id="1.10.167.10">
    <property type="entry name" value="Regulator of G-protein Signalling 4, domain 2"/>
    <property type="match status" value="1"/>
</dbReference>
<evidence type="ECO:0000259" key="2">
    <source>
        <dbReference type="PROSITE" id="PS50132"/>
    </source>
</evidence>
<reference evidence="3" key="3">
    <citation type="submission" date="2025-09" db="UniProtKB">
        <authorList>
            <consortium name="Ensembl"/>
        </authorList>
    </citation>
    <scope>IDENTIFICATION</scope>
</reference>
<dbReference type="Bgee" id="ENSLOCG00000007350">
    <property type="expression patterns" value="Expressed in zone of skin and 11 other cell types or tissues"/>
</dbReference>
<dbReference type="CTD" id="5997"/>
<evidence type="ECO:0000256" key="1">
    <source>
        <dbReference type="ARBA" id="ARBA00022700"/>
    </source>
</evidence>
<dbReference type="FunFam" id="1.10.196.10:FF:000001">
    <property type="entry name" value="Regulator of G-protein signaling 8"/>
    <property type="match status" value="1"/>
</dbReference>
<keyword evidence="1" id="KW-0734">Signal transduction inhibitor</keyword>
<dbReference type="RefSeq" id="XP_006635004.2">
    <property type="nucleotide sequence ID" value="XM_006634941.3"/>
</dbReference>
<sequence length="206" mass="24274">MQSTLFLPLLYSSEQMDMACFSGEEMSEVPVENKRNKQNNWRSRISYFLQKSSSKEAHSSRRKAYRPTVEEVNQWSQSLEKLLSHKYGQAAFRIFLKSEFCEENIEFWLACEDFRKIKSPAKRASRANTIYNKFIKSEAPKEINLDFHTKDTIIQNLQVPMTSCFNAAQKRVYNLMENNSYPRFLQSEIYKELWAISQGKGKYLKS</sequence>
<dbReference type="GeneID" id="102698557"/>
<dbReference type="PANTHER" id="PTHR10845:SF43">
    <property type="entry name" value="REGULATOR OF G-PROTEIN SIGNALING 2"/>
    <property type="match status" value="1"/>
</dbReference>
<dbReference type="STRING" id="7918.ENSLOCP00000008906"/>
<dbReference type="GO" id="GO:0009968">
    <property type="term" value="P:negative regulation of signal transduction"/>
    <property type="evidence" value="ECO:0007669"/>
    <property type="project" value="UniProtKB-KW"/>
</dbReference>
<dbReference type="EMBL" id="AHAT01016022">
    <property type="status" value="NOT_ANNOTATED_CDS"/>
    <property type="molecule type" value="Genomic_DNA"/>
</dbReference>
<dbReference type="Ensembl" id="ENSLOCT00000008917.1">
    <property type="protein sequence ID" value="ENSLOCP00000008906.1"/>
    <property type="gene ID" value="ENSLOCG00000007350.1"/>
</dbReference>
<proteinExistence type="predicted"/>
<name>W5MKJ7_LEPOC</name>
<dbReference type="AlphaFoldDB" id="W5MKJ7"/>
<evidence type="ECO:0000313" key="4">
    <source>
        <dbReference type="Proteomes" id="UP000018468"/>
    </source>
</evidence>
<dbReference type="SUPFAM" id="SSF48097">
    <property type="entry name" value="Regulator of G-protein signaling, RGS"/>
    <property type="match status" value="1"/>
</dbReference>
<dbReference type="Proteomes" id="UP000018468">
    <property type="component" value="Linkage group LG10"/>
</dbReference>
<dbReference type="InterPro" id="IPR016137">
    <property type="entry name" value="RGS"/>
</dbReference>
<feature type="domain" description="RGS" evidence="2">
    <location>
        <begin position="78"/>
        <end position="194"/>
    </location>
</feature>
<evidence type="ECO:0000313" key="3">
    <source>
        <dbReference type="Ensembl" id="ENSLOCP00000008906.1"/>
    </source>
</evidence>
<dbReference type="PROSITE" id="PS50132">
    <property type="entry name" value="RGS"/>
    <property type="match status" value="1"/>
</dbReference>
<dbReference type="PANTHER" id="PTHR10845">
    <property type="entry name" value="REGULATOR OF G PROTEIN SIGNALING"/>
    <property type="match status" value="1"/>
</dbReference>
<dbReference type="InterPro" id="IPR044926">
    <property type="entry name" value="RGS_subdomain_2"/>
</dbReference>
<dbReference type="OMA" id="SERDMAC"/>
<dbReference type="KEGG" id="loc:102698557"/>
<protein>
    <submittedName>
        <fullName evidence="3">Regulator of G protein signaling 2</fullName>
    </submittedName>
</protein>
<dbReference type="Pfam" id="PF00615">
    <property type="entry name" value="RGS"/>
    <property type="match status" value="1"/>
</dbReference>
<dbReference type="InterPro" id="IPR036305">
    <property type="entry name" value="RGS_sf"/>
</dbReference>
<dbReference type="GeneTree" id="ENSGT00940000157937"/>
<dbReference type="FunFam" id="1.10.167.10:FF:000001">
    <property type="entry name" value="Putative regulator of g-protein signaling 12"/>
    <property type="match status" value="1"/>
</dbReference>